<dbReference type="EMBL" id="JASUZV010000001">
    <property type="protein sequence ID" value="MDL5042616.1"/>
    <property type="molecule type" value="Genomic_DNA"/>
</dbReference>
<sequence length="47" mass="5656">MEDKLTEHLFGIYSKKTDSGTYFCKRDGSKLNFYQRAIVLIWLMLFF</sequence>
<organism evidence="1 2">
    <name type="scientific">Streptococcus raffinosi</name>
    <dbReference type="NCBI Taxonomy" id="3053355"/>
    <lineage>
        <taxon>Bacteria</taxon>
        <taxon>Bacillati</taxon>
        <taxon>Bacillota</taxon>
        <taxon>Bacilli</taxon>
        <taxon>Lactobacillales</taxon>
        <taxon>Streptococcaceae</taxon>
        <taxon>Streptococcus</taxon>
    </lineage>
</organism>
<evidence type="ECO:0000313" key="2">
    <source>
        <dbReference type="Proteomes" id="UP001529255"/>
    </source>
</evidence>
<dbReference type="RefSeq" id="WP_285955289.1">
    <property type="nucleotide sequence ID" value="NZ_JASUZV010000001.1"/>
</dbReference>
<gene>
    <name evidence="1" type="ORF">QRD39_00630</name>
</gene>
<name>A0ABT7LPS0_9STRE</name>
<proteinExistence type="predicted"/>
<dbReference type="Proteomes" id="UP001529255">
    <property type="component" value="Unassembled WGS sequence"/>
</dbReference>
<protein>
    <submittedName>
        <fullName evidence="1">Uncharacterized protein</fullName>
    </submittedName>
</protein>
<comment type="caution">
    <text evidence="1">The sequence shown here is derived from an EMBL/GenBank/DDBJ whole genome shotgun (WGS) entry which is preliminary data.</text>
</comment>
<keyword evidence="2" id="KW-1185">Reference proteome</keyword>
<evidence type="ECO:0000313" key="1">
    <source>
        <dbReference type="EMBL" id="MDL5042616.1"/>
    </source>
</evidence>
<accession>A0ABT7LPS0</accession>
<reference evidence="1 2" key="1">
    <citation type="submission" date="2023-06" db="EMBL/GenBank/DDBJ databases">
        <title>A potential novel species of Streptococcus isolated from human milk sample.</title>
        <authorList>
            <person name="Nguyen H.V."/>
            <person name="Trinh A.T.V."/>
            <person name="Hoang A.T.L."/>
            <person name="Bui L.N.H."/>
            <person name="Tran Q.T.L."/>
            <person name="Trinh T."/>
        </authorList>
    </citation>
    <scope>NUCLEOTIDE SEQUENCE [LARGE SCALE GENOMIC DNA]</scope>
    <source>
        <strain evidence="1 2">VTCC 12812</strain>
    </source>
</reference>